<comment type="similarity">
    <text evidence="9">Belongs to the MntA antitoxin family.</text>
</comment>
<evidence type="ECO:0000256" key="4">
    <source>
        <dbReference type="ARBA" id="ARBA00022695"/>
    </source>
</evidence>
<dbReference type="InterPro" id="IPR043519">
    <property type="entry name" value="NT_sf"/>
</dbReference>
<keyword evidence="8" id="KW-0460">Magnesium</keyword>
<keyword evidence="4" id="KW-0548">Nucleotidyltransferase</keyword>
<evidence type="ECO:0000256" key="5">
    <source>
        <dbReference type="ARBA" id="ARBA00022723"/>
    </source>
</evidence>
<dbReference type="PANTHER" id="PTHR33571">
    <property type="entry name" value="SSL8005 PROTEIN"/>
    <property type="match status" value="1"/>
</dbReference>
<evidence type="ECO:0000256" key="8">
    <source>
        <dbReference type="ARBA" id="ARBA00022842"/>
    </source>
</evidence>
<dbReference type="AlphaFoldDB" id="X0VFE8"/>
<sequence length="101" mass="11540">MATRSNTTSKELLLKIKELQPELKKRFSVRSIGLFGSTATGLSNEQSDVDILVELDEPTFDHYMELKFRLEEALGCDVDLVLKDTLKPRLKPIIEKEVRYG</sequence>
<dbReference type="Gene3D" id="3.30.460.10">
    <property type="entry name" value="Beta Polymerase, domain 2"/>
    <property type="match status" value="1"/>
</dbReference>
<dbReference type="PANTHER" id="PTHR33571:SF14">
    <property type="entry name" value="PROTEIN ADENYLYLTRANSFERASE MJ0435-RELATED"/>
    <property type="match status" value="1"/>
</dbReference>
<keyword evidence="6" id="KW-0547">Nucleotide-binding</keyword>
<evidence type="ECO:0000256" key="9">
    <source>
        <dbReference type="ARBA" id="ARBA00038276"/>
    </source>
</evidence>
<evidence type="ECO:0000256" key="1">
    <source>
        <dbReference type="ARBA" id="ARBA00001946"/>
    </source>
</evidence>
<keyword evidence="5" id="KW-0479">Metal-binding</keyword>
<name>X0VFE8_9ZZZZ</name>
<evidence type="ECO:0000259" key="10">
    <source>
        <dbReference type="Pfam" id="PF01909"/>
    </source>
</evidence>
<accession>X0VFE8</accession>
<keyword evidence="7" id="KW-0067">ATP-binding</keyword>
<dbReference type="EMBL" id="BARS01022102">
    <property type="protein sequence ID" value="GAG11203.1"/>
    <property type="molecule type" value="Genomic_DNA"/>
</dbReference>
<reference evidence="11" key="1">
    <citation type="journal article" date="2014" name="Front. Microbiol.">
        <title>High frequency of phylogenetically diverse reductive dehalogenase-homologous genes in deep subseafloor sedimentary metagenomes.</title>
        <authorList>
            <person name="Kawai M."/>
            <person name="Futagami T."/>
            <person name="Toyoda A."/>
            <person name="Takaki Y."/>
            <person name="Nishi S."/>
            <person name="Hori S."/>
            <person name="Arai W."/>
            <person name="Tsubouchi T."/>
            <person name="Morono Y."/>
            <person name="Uchiyama I."/>
            <person name="Ito T."/>
            <person name="Fujiyama A."/>
            <person name="Inagaki F."/>
            <person name="Takami H."/>
        </authorList>
    </citation>
    <scope>NUCLEOTIDE SEQUENCE</scope>
    <source>
        <strain evidence="11">Expedition CK06-06</strain>
    </source>
</reference>
<feature type="domain" description="Polymerase nucleotidyl transferase" evidence="10">
    <location>
        <begin position="16"/>
        <end position="100"/>
    </location>
</feature>
<evidence type="ECO:0000256" key="3">
    <source>
        <dbReference type="ARBA" id="ARBA00022679"/>
    </source>
</evidence>
<dbReference type="GO" id="GO:0005524">
    <property type="term" value="F:ATP binding"/>
    <property type="evidence" value="ECO:0007669"/>
    <property type="project" value="UniProtKB-KW"/>
</dbReference>
<dbReference type="InterPro" id="IPR002934">
    <property type="entry name" value="Polymerase_NTP_transf_dom"/>
</dbReference>
<proteinExistence type="inferred from homology"/>
<comment type="caution">
    <text evidence="11">The sequence shown here is derived from an EMBL/GenBank/DDBJ whole genome shotgun (WGS) entry which is preliminary data.</text>
</comment>
<keyword evidence="2" id="KW-1277">Toxin-antitoxin system</keyword>
<protein>
    <recommendedName>
        <fullName evidence="10">Polymerase nucleotidyl transferase domain-containing protein</fullName>
    </recommendedName>
</protein>
<dbReference type="CDD" id="cd05403">
    <property type="entry name" value="NT_KNTase_like"/>
    <property type="match status" value="1"/>
</dbReference>
<keyword evidence="3" id="KW-0808">Transferase</keyword>
<evidence type="ECO:0000313" key="11">
    <source>
        <dbReference type="EMBL" id="GAG11203.1"/>
    </source>
</evidence>
<dbReference type="GO" id="GO:0046872">
    <property type="term" value="F:metal ion binding"/>
    <property type="evidence" value="ECO:0007669"/>
    <property type="project" value="UniProtKB-KW"/>
</dbReference>
<dbReference type="Pfam" id="PF01909">
    <property type="entry name" value="NTP_transf_2"/>
    <property type="match status" value="1"/>
</dbReference>
<organism evidence="11">
    <name type="scientific">marine sediment metagenome</name>
    <dbReference type="NCBI Taxonomy" id="412755"/>
    <lineage>
        <taxon>unclassified sequences</taxon>
        <taxon>metagenomes</taxon>
        <taxon>ecological metagenomes</taxon>
    </lineage>
</organism>
<comment type="cofactor">
    <cofactor evidence="1">
        <name>Mg(2+)</name>
        <dbReference type="ChEBI" id="CHEBI:18420"/>
    </cofactor>
</comment>
<dbReference type="SUPFAM" id="SSF81301">
    <property type="entry name" value="Nucleotidyltransferase"/>
    <property type="match status" value="1"/>
</dbReference>
<evidence type="ECO:0000256" key="7">
    <source>
        <dbReference type="ARBA" id="ARBA00022840"/>
    </source>
</evidence>
<evidence type="ECO:0000256" key="6">
    <source>
        <dbReference type="ARBA" id="ARBA00022741"/>
    </source>
</evidence>
<dbReference type="InterPro" id="IPR052038">
    <property type="entry name" value="Type-VII_TA_antitoxin"/>
</dbReference>
<dbReference type="GO" id="GO:0016779">
    <property type="term" value="F:nucleotidyltransferase activity"/>
    <property type="evidence" value="ECO:0007669"/>
    <property type="project" value="UniProtKB-KW"/>
</dbReference>
<gene>
    <name evidence="11" type="ORF">S01H1_35370</name>
</gene>
<evidence type="ECO:0000256" key="2">
    <source>
        <dbReference type="ARBA" id="ARBA00022649"/>
    </source>
</evidence>